<keyword evidence="1" id="KW-0175">Coiled coil</keyword>
<evidence type="ECO:0000256" key="2">
    <source>
        <dbReference type="SAM" id="MobiDB-lite"/>
    </source>
</evidence>
<reference evidence="3 6" key="1">
    <citation type="submission" date="2021-06" db="EMBL/GenBank/DDBJ databases">
        <title>Collection of gut derived symbiotic bacterial strains cultured from healthy donors.</title>
        <authorList>
            <person name="Lin H."/>
            <person name="Littmann E."/>
            <person name="Pamer E.G."/>
        </authorList>
    </citation>
    <scope>NUCLEOTIDE SEQUENCE</scope>
    <source>
        <strain evidence="4 6">MSK.21.70</strain>
        <strain evidence="3">MSK.21.82</strain>
    </source>
</reference>
<feature type="coiled-coil region" evidence="1">
    <location>
        <begin position="87"/>
        <end position="173"/>
    </location>
</feature>
<keyword evidence="6" id="KW-1185">Reference proteome</keyword>
<dbReference type="AlphaFoldDB" id="A0AAW4N010"/>
<evidence type="ECO:0000313" key="5">
    <source>
        <dbReference type="Proteomes" id="UP001196408"/>
    </source>
</evidence>
<dbReference type="Proteomes" id="UP001196408">
    <property type="component" value="Unassembled WGS sequence"/>
</dbReference>
<evidence type="ECO:0000256" key="1">
    <source>
        <dbReference type="SAM" id="Coils"/>
    </source>
</evidence>
<dbReference type="Proteomes" id="UP001197492">
    <property type="component" value="Unassembled WGS sequence"/>
</dbReference>
<feature type="region of interest" description="Disordered" evidence="2">
    <location>
        <begin position="1"/>
        <end position="37"/>
    </location>
</feature>
<evidence type="ECO:0000313" key="6">
    <source>
        <dbReference type="Proteomes" id="UP001197492"/>
    </source>
</evidence>
<evidence type="ECO:0000313" key="4">
    <source>
        <dbReference type="EMBL" id="MBV3392558.1"/>
    </source>
</evidence>
<name>A0AAW4N010_9FIRM</name>
<dbReference type="EMBL" id="JAHOEL010000020">
    <property type="protein sequence ID" value="MBV3392558.1"/>
    <property type="molecule type" value="Genomic_DNA"/>
</dbReference>
<dbReference type="EMBL" id="JAHOEF010000019">
    <property type="protein sequence ID" value="MBV3382498.1"/>
    <property type="molecule type" value="Genomic_DNA"/>
</dbReference>
<organism evidence="3 5">
    <name type="scientific">Catenibacterium mitsuokai</name>
    <dbReference type="NCBI Taxonomy" id="100886"/>
    <lineage>
        <taxon>Bacteria</taxon>
        <taxon>Bacillati</taxon>
        <taxon>Bacillota</taxon>
        <taxon>Erysipelotrichia</taxon>
        <taxon>Erysipelotrichales</taxon>
        <taxon>Coprobacillaceae</taxon>
        <taxon>Catenibacterium</taxon>
    </lineage>
</organism>
<dbReference type="GeneID" id="301323180"/>
<sequence length="174" mass="20693">MKSNIKSLQQASYTNSTDPRQVSKKRPKPSVNQTPASDHYNISLHILSTQLKCDDKDELYKKAISRAKDSFNRYFNDQKHLKDIDKNNDILINVEELEKTYDKKKNQLMGHMENLEAIKKELNERAKNSIGHYFSKEKNQYYMDEVDHLYSSYQEEQRRLKKFKQKIEDLKKTA</sequence>
<comment type="caution">
    <text evidence="3">The sequence shown here is derived from an EMBL/GenBank/DDBJ whole genome shotgun (WGS) entry which is preliminary data.</text>
</comment>
<dbReference type="RefSeq" id="WP_217747401.1">
    <property type="nucleotide sequence ID" value="NZ_CAXVKV010000013.1"/>
</dbReference>
<gene>
    <name evidence="3" type="ORF">KSV97_04455</name>
    <name evidence="4" type="ORF">KSW06_04645</name>
</gene>
<protein>
    <submittedName>
        <fullName evidence="3">Uncharacterized protein</fullName>
    </submittedName>
</protein>
<accession>A0AAW4N010</accession>
<feature type="compositionally biased region" description="Polar residues" evidence="2">
    <location>
        <begin position="1"/>
        <end position="20"/>
    </location>
</feature>
<proteinExistence type="predicted"/>
<evidence type="ECO:0000313" key="3">
    <source>
        <dbReference type="EMBL" id="MBV3382498.1"/>
    </source>
</evidence>